<keyword evidence="3" id="KW-0472">Membrane</keyword>
<dbReference type="PANTHER" id="PTHR43390:SF1">
    <property type="entry name" value="CHLOROPLAST PROCESSING PEPTIDASE"/>
    <property type="match status" value="1"/>
</dbReference>
<gene>
    <name evidence="5" type="ORF">HMPREF9193_01460</name>
</gene>
<dbReference type="EC" id="3.4.21.89" evidence="3"/>
<dbReference type="InterPro" id="IPR019533">
    <property type="entry name" value="Peptidase_S26"/>
</dbReference>
<name>A0ABN0NXV9_TRELE</name>
<dbReference type="Gene3D" id="2.10.109.10">
    <property type="entry name" value="Umud Fragment, subunit A"/>
    <property type="match status" value="1"/>
</dbReference>
<evidence type="ECO:0000256" key="1">
    <source>
        <dbReference type="ARBA" id="ARBA00009370"/>
    </source>
</evidence>
<keyword evidence="3" id="KW-0645">Protease</keyword>
<dbReference type="Pfam" id="PF10502">
    <property type="entry name" value="Peptidase_S26"/>
    <property type="match status" value="1"/>
</dbReference>
<evidence type="ECO:0000313" key="6">
    <source>
        <dbReference type="Proteomes" id="UP000016649"/>
    </source>
</evidence>
<evidence type="ECO:0000313" key="5">
    <source>
        <dbReference type="EMBL" id="ERJ92302.1"/>
    </source>
</evidence>
<comment type="caution">
    <text evidence="5">The sequence shown here is derived from an EMBL/GenBank/DDBJ whole genome shotgun (WGS) entry which is preliminary data.</text>
</comment>
<accession>A0ABN0NXV9</accession>
<dbReference type="InterPro" id="IPR036286">
    <property type="entry name" value="LexA/Signal_pep-like_sf"/>
</dbReference>
<dbReference type="InterPro" id="IPR000223">
    <property type="entry name" value="Pept_S26A_signal_pept_1"/>
</dbReference>
<keyword evidence="6" id="KW-1185">Reference proteome</keyword>
<reference evidence="5 6" key="1">
    <citation type="submission" date="2013-08" db="EMBL/GenBank/DDBJ databases">
        <authorList>
            <person name="Weinstock G."/>
            <person name="Sodergren E."/>
            <person name="Wylie T."/>
            <person name="Fulton L."/>
            <person name="Fulton R."/>
            <person name="Fronick C."/>
            <person name="O'Laughlin M."/>
            <person name="Godfrey J."/>
            <person name="Miner T."/>
            <person name="Herter B."/>
            <person name="Appelbaum E."/>
            <person name="Cordes M."/>
            <person name="Lek S."/>
            <person name="Wollam A."/>
            <person name="Pepin K.H."/>
            <person name="Palsikar V.B."/>
            <person name="Mitreva M."/>
            <person name="Wilson R.K."/>
        </authorList>
    </citation>
    <scope>NUCLEOTIDE SEQUENCE [LARGE SCALE GENOMIC DNA]</scope>
    <source>
        <strain evidence="5 6">ATCC 700332</strain>
    </source>
</reference>
<comment type="catalytic activity">
    <reaction evidence="3">
        <text>Cleavage of hydrophobic, N-terminal signal or leader sequences from secreted and periplasmic proteins.</text>
        <dbReference type="EC" id="3.4.21.89"/>
    </reaction>
</comment>
<dbReference type="EMBL" id="AWVH01000037">
    <property type="protein sequence ID" value="ERJ92302.1"/>
    <property type="molecule type" value="Genomic_DNA"/>
</dbReference>
<dbReference type="Proteomes" id="UP000016649">
    <property type="component" value="Unassembled WGS sequence"/>
</dbReference>
<evidence type="ECO:0000256" key="2">
    <source>
        <dbReference type="ARBA" id="ARBA00019232"/>
    </source>
</evidence>
<keyword evidence="3" id="KW-0812">Transmembrane</keyword>
<dbReference type="NCBIfam" id="TIGR02227">
    <property type="entry name" value="sigpep_I_bact"/>
    <property type="match status" value="1"/>
</dbReference>
<organism evidence="5 6">
    <name type="scientific">Treponema lecithinolyticum ATCC 700332</name>
    <dbReference type="NCBI Taxonomy" id="1321815"/>
    <lineage>
        <taxon>Bacteria</taxon>
        <taxon>Pseudomonadati</taxon>
        <taxon>Spirochaetota</taxon>
        <taxon>Spirochaetia</taxon>
        <taxon>Spirochaetales</taxon>
        <taxon>Treponemataceae</taxon>
        <taxon>Treponema</taxon>
    </lineage>
</organism>
<protein>
    <recommendedName>
        <fullName evidence="2 3">Signal peptidase I</fullName>
        <ecNumber evidence="3">3.4.21.89</ecNumber>
    </recommendedName>
</protein>
<evidence type="ECO:0000259" key="4">
    <source>
        <dbReference type="Pfam" id="PF10502"/>
    </source>
</evidence>
<dbReference type="CDD" id="cd06530">
    <property type="entry name" value="S26_SPase_I"/>
    <property type="match status" value="1"/>
</dbReference>
<keyword evidence="3" id="KW-1133">Transmembrane helix</keyword>
<proteinExistence type="inferred from homology"/>
<comment type="similarity">
    <text evidence="1 3">Belongs to the peptidase S26 family.</text>
</comment>
<dbReference type="PANTHER" id="PTHR43390">
    <property type="entry name" value="SIGNAL PEPTIDASE I"/>
    <property type="match status" value="1"/>
</dbReference>
<sequence>MKSAICYAVFMTETSYDFVFTRKRELKKKILFIVLIFMAILLCLQLIFRFIICPVVVLSSGMEPAVSKNAAVFVQPLFQSKMEMLNVASAKRGEIVRVWLLSEPPKLNFLKKALALVVRMISFQKVQLFEKSLAVYPAQGIFRLIGLPKDTLYIKDSVAYIKPYGSVHFLTEFELSETDYTITAEGVPAVWDSAMGIQSSTDSIVLRENEYFVLSDNRVSSADSRLFGVLTQDRISGKALLQYYPLNKIKKLY</sequence>
<comment type="subcellular location">
    <subcellularLocation>
        <location evidence="3">Membrane</location>
        <topology evidence="3">Single-pass type II membrane protein</topology>
    </subcellularLocation>
</comment>
<dbReference type="PRINTS" id="PR00727">
    <property type="entry name" value="LEADERPTASE"/>
</dbReference>
<evidence type="ECO:0000256" key="3">
    <source>
        <dbReference type="RuleBase" id="RU362042"/>
    </source>
</evidence>
<keyword evidence="3" id="KW-0378">Hydrolase</keyword>
<feature type="transmembrane region" description="Helical" evidence="3">
    <location>
        <begin position="30"/>
        <end position="52"/>
    </location>
</feature>
<feature type="domain" description="Peptidase S26" evidence="4">
    <location>
        <begin position="33"/>
        <end position="243"/>
    </location>
</feature>
<dbReference type="SUPFAM" id="SSF51306">
    <property type="entry name" value="LexA/Signal peptidase"/>
    <property type="match status" value="1"/>
</dbReference>